<gene>
    <name evidence="1" type="ordered locus">JJD26997_0097</name>
</gene>
<evidence type="ECO:0000313" key="2">
    <source>
        <dbReference type="Proteomes" id="UP000002302"/>
    </source>
</evidence>
<dbReference type="AlphaFoldDB" id="A7H1G7"/>
<dbReference type="HOGENOM" id="CLU_893352_0_0_7"/>
<dbReference type="EMBL" id="CP000768">
    <property type="protein sequence ID" value="ABS43760.1"/>
    <property type="molecule type" value="Genomic_DNA"/>
</dbReference>
<proteinExistence type="predicted"/>
<accession>A7H1G7</accession>
<dbReference type="Proteomes" id="UP000002302">
    <property type="component" value="Chromosome"/>
</dbReference>
<evidence type="ECO:0000313" key="1">
    <source>
        <dbReference type="EMBL" id="ABS43760.1"/>
    </source>
</evidence>
<organism evidence="1 2">
    <name type="scientific">Campylobacter jejuni subsp. doylei (strain ATCC BAA-1458 / RM4099 / 269.97)</name>
    <dbReference type="NCBI Taxonomy" id="360109"/>
    <lineage>
        <taxon>Bacteria</taxon>
        <taxon>Pseudomonadati</taxon>
        <taxon>Campylobacterota</taxon>
        <taxon>Epsilonproteobacteria</taxon>
        <taxon>Campylobacterales</taxon>
        <taxon>Campylobacteraceae</taxon>
        <taxon>Campylobacter</taxon>
    </lineage>
</organism>
<name>A7H1G7_CAMJD</name>
<sequence length="311" mass="33561">MLLLEFINTNLSLKDERTTGDTYEEIIKQSINVNDSSTQEQTQNITNIIDKVNSKIKASASEGTGLTREDAINNAIIEAIGKMSGVNINSLKKSNTGVSTDSSGSNIQDNYSEQISKATKGRADTYEINSVEQDANGRYVANVAIFKTTTTKKYQAPGLSADNRRSITVFDSTPDPAKRGIGSALQQKIIYRISGDILNAIYPLKVASVENNEVVFSQSLNQGDVYECFALGKAIKDAYTKENTGRVESKTANIEITRTSPKLSYAKITEGSVKVGDIYRPLSDTGSGNGYTIGCGANYQIQEGGGVNLGF</sequence>
<reference evidence="2" key="1">
    <citation type="submission" date="2007-07" db="EMBL/GenBank/DDBJ databases">
        <title>Complete genome sequence of Campylobacter jejuni subsp doylei 269.97 isolated from human blood.</title>
        <authorList>
            <person name="Fouts D.E."/>
            <person name="Mongodin E.F."/>
            <person name="Puiu D."/>
            <person name="Sebastian Y."/>
            <person name="Miller W.G."/>
            <person name="Mandrell R.E."/>
            <person name="Lastovica A.J."/>
            <person name="Nelson K.E."/>
        </authorList>
    </citation>
    <scope>NUCLEOTIDE SEQUENCE [LARGE SCALE GENOMIC DNA]</scope>
    <source>
        <strain evidence="2">ATCC BAA-1458 / RM4099 / 269.97</strain>
    </source>
</reference>
<dbReference type="KEGG" id="cjd:JJD26997_0097"/>
<protein>
    <submittedName>
        <fullName evidence="1">Putative periplasmic protein</fullName>
    </submittedName>
</protein>